<evidence type="ECO:0000256" key="1">
    <source>
        <dbReference type="SAM" id="MobiDB-lite"/>
    </source>
</evidence>
<sequence length="80" mass="7823">MAAMHLGFGKRGGERGGGGGNVPAVSPSLAGIPRQRGRGRQRRDGDGEGRDGVEDDGAGTVMVSVEGGVEDGGTGTATAS</sequence>
<reference evidence="2" key="1">
    <citation type="submission" date="2014-09" db="EMBL/GenBank/DDBJ databases">
        <authorList>
            <person name="Magalhaes I.L.F."/>
            <person name="Oliveira U."/>
            <person name="Santos F.R."/>
            <person name="Vidigal T.H.D.A."/>
            <person name="Brescovit A.D."/>
            <person name="Santos A.J."/>
        </authorList>
    </citation>
    <scope>NUCLEOTIDE SEQUENCE</scope>
    <source>
        <tissue evidence="2">Shoot tissue taken approximately 20 cm above the soil surface</tissue>
    </source>
</reference>
<dbReference type="EMBL" id="GBRH01217539">
    <property type="protein sequence ID" value="JAD80356.1"/>
    <property type="molecule type" value="Transcribed_RNA"/>
</dbReference>
<feature type="compositionally biased region" description="Gly residues" evidence="1">
    <location>
        <begin position="70"/>
        <end position="80"/>
    </location>
</feature>
<feature type="region of interest" description="Disordered" evidence="1">
    <location>
        <begin position="1"/>
        <end position="80"/>
    </location>
</feature>
<reference evidence="2" key="2">
    <citation type="journal article" date="2015" name="Data Brief">
        <title>Shoot transcriptome of the giant reed, Arundo donax.</title>
        <authorList>
            <person name="Barrero R.A."/>
            <person name="Guerrero F.D."/>
            <person name="Moolhuijzen P."/>
            <person name="Goolsby J.A."/>
            <person name="Tidwell J."/>
            <person name="Bellgard S.E."/>
            <person name="Bellgard M.I."/>
        </authorList>
    </citation>
    <scope>NUCLEOTIDE SEQUENCE</scope>
    <source>
        <tissue evidence="2">Shoot tissue taken approximately 20 cm above the soil surface</tissue>
    </source>
</reference>
<accession>A0A0A9CXK5</accession>
<evidence type="ECO:0000313" key="2">
    <source>
        <dbReference type="EMBL" id="JAD80356.1"/>
    </source>
</evidence>
<name>A0A0A9CXK5_ARUDO</name>
<organism evidence="2">
    <name type="scientific">Arundo donax</name>
    <name type="common">Giant reed</name>
    <name type="synonym">Donax arundinaceus</name>
    <dbReference type="NCBI Taxonomy" id="35708"/>
    <lineage>
        <taxon>Eukaryota</taxon>
        <taxon>Viridiplantae</taxon>
        <taxon>Streptophyta</taxon>
        <taxon>Embryophyta</taxon>
        <taxon>Tracheophyta</taxon>
        <taxon>Spermatophyta</taxon>
        <taxon>Magnoliopsida</taxon>
        <taxon>Liliopsida</taxon>
        <taxon>Poales</taxon>
        <taxon>Poaceae</taxon>
        <taxon>PACMAD clade</taxon>
        <taxon>Arundinoideae</taxon>
        <taxon>Arundineae</taxon>
        <taxon>Arundo</taxon>
    </lineage>
</organism>
<proteinExistence type="predicted"/>
<dbReference type="AlphaFoldDB" id="A0A0A9CXK5"/>
<protein>
    <submittedName>
        <fullName evidence="2">Uncharacterized protein</fullName>
    </submittedName>
</protein>
<feature type="compositionally biased region" description="Basic and acidic residues" evidence="1">
    <location>
        <begin position="42"/>
        <end position="52"/>
    </location>
</feature>